<keyword evidence="7" id="KW-0808">Transferase</keyword>
<evidence type="ECO:0000256" key="4">
    <source>
        <dbReference type="ARBA" id="ARBA00011967"/>
    </source>
</evidence>
<dbReference type="EMBL" id="ML996698">
    <property type="protein sequence ID" value="KAF2398978.1"/>
    <property type="molecule type" value="Genomic_DNA"/>
</dbReference>
<dbReference type="GO" id="GO:0106073">
    <property type="term" value="F:dolichyl pyrophosphate Glc2Man9GlcNAc2 alpha-1,2-glucosyltransferase activity"/>
    <property type="evidence" value="ECO:0007669"/>
    <property type="project" value="UniProtKB-EC"/>
</dbReference>
<dbReference type="AlphaFoldDB" id="A0A6G1HSE4"/>
<keyword evidence="9" id="KW-0256">Endoplasmic reticulum</keyword>
<dbReference type="InterPro" id="IPR016900">
    <property type="entry name" value="Alg10"/>
</dbReference>
<dbReference type="EC" id="2.4.1.256" evidence="4"/>
<dbReference type="GO" id="GO:0005789">
    <property type="term" value="C:endoplasmic reticulum membrane"/>
    <property type="evidence" value="ECO:0007669"/>
    <property type="project" value="UniProtKB-SubCell"/>
</dbReference>
<evidence type="ECO:0000256" key="10">
    <source>
        <dbReference type="ARBA" id="ARBA00022989"/>
    </source>
</evidence>
<dbReference type="PANTHER" id="PTHR12989">
    <property type="entry name" value="ALPHA-1,2-GLUCOSYLTRANSFERASE ALG10"/>
    <property type="match status" value="1"/>
</dbReference>
<feature type="transmembrane region" description="Helical" evidence="15">
    <location>
        <begin position="149"/>
        <end position="168"/>
    </location>
</feature>
<evidence type="ECO:0000313" key="16">
    <source>
        <dbReference type="EMBL" id="KAF2398978.1"/>
    </source>
</evidence>
<evidence type="ECO:0000256" key="8">
    <source>
        <dbReference type="ARBA" id="ARBA00022692"/>
    </source>
</evidence>
<feature type="transmembrane region" description="Helical" evidence="15">
    <location>
        <begin position="312"/>
        <end position="334"/>
    </location>
</feature>
<feature type="transmembrane region" description="Helical" evidence="15">
    <location>
        <begin position="273"/>
        <end position="292"/>
    </location>
</feature>
<dbReference type="Pfam" id="PF04922">
    <property type="entry name" value="DIE2_ALG10"/>
    <property type="match status" value="1"/>
</dbReference>
<feature type="transmembrane region" description="Helical" evidence="15">
    <location>
        <begin position="354"/>
        <end position="374"/>
    </location>
</feature>
<dbReference type="PANTHER" id="PTHR12989:SF10">
    <property type="entry name" value="DOL-P-GLC:GLC(2)MAN(9)GLCNAC(2)-PP-DOL ALPHA-1,2-GLUCOSYLTRANSFERASE-RELATED"/>
    <property type="match status" value="1"/>
</dbReference>
<keyword evidence="8 15" id="KW-0812">Transmembrane</keyword>
<evidence type="ECO:0000256" key="15">
    <source>
        <dbReference type="SAM" id="Phobius"/>
    </source>
</evidence>
<keyword evidence="11 15" id="KW-0472">Membrane</keyword>
<comment type="function">
    <text evidence="13">Dol-P-Glc:Glc(2)Man(9)GlcNAc(2)-PP-Dol alpha-1,2-glucosyltransferase that operates in the biosynthetic pathway of dolichol-linked oligosaccharides, the glycan precursors employed in protein asparagine (N)-glycosylation. The assembly of dolichol-linked oligosaccharides begins on the cytosolic side of the endoplasmic reticulum membrane and finishes in its lumen. The sequential addition of sugars to dolichol pyrophosphate produces dolichol-linked oligosaccharides containing fourteen sugars, including two GlcNAcs, nine mannoses and three glucoses. Once assembled, the oligosaccharide is transferred from the lipid to nascent proteins by oligosaccharyltransferases. In the lumen of the endoplasmic reticulum, adds the third and last glucose residue from dolichyl phosphate glucose (Dol-P-Glc) onto the lipid-linked oligosaccharide intermediate Glc(2)Man(9)GlcNAc(2)-PP-Dol to produce Glc(3)Man(9)GlcNAc(2)-PP-Dol.</text>
</comment>
<evidence type="ECO:0000256" key="1">
    <source>
        <dbReference type="ARBA" id="ARBA00004477"/>
    </source>
</evidence>
<proteinExistence type="inferred from homology"/>
<evidence type="ECO:0000256" key="12">
    <source>
        <dbReference type="ARBA" id="ARBA00032069"/>
    </source>
</evidence>
<feature type="transmembrane region" description="Helical" evidence="15">
    <location>
        <begin position="231"/>
        <end position="253"/>
    </location>
</feature>
<name>A0A6G1HSE4_9PEZI</name>
<evidence type="ECO:0000256" key="14">
    <source>
        <dbReference type="ARBA" id="ARBA00048064"/>
    </source>
</evidence>
<evidence type="ECO:0000256" key="2">
    <source>
        <dbReference type="ARBA" id="ARBA00004922"/>
    </source>
</evidence>
<evidence type="ECO:0000256" key="7">
    <source>
        <dbReference type="ARBA" id="ARBA00022679"/>
    </source>
</evidence>
<evidence type="ECO:0000256" key="13">
    <source>
        <dbReference type="ARBA" id="ARBA00044727"/>
    </source>
</evidence>
<dbReference type="UniPathway" id="UPA00378"/>
<evidence type="ECO:0000256" key="11">
    <source>
        <dbReference type="ARBA" id="ARBA00023136"/>
    </source>
</evidence>
<dbReference type="OrthoDB" id="4769at2759"/>
<dbReference type="Proteomes" id="UP000799640">
    <property type="component" value="Unassembled WGS sequence"/>
</dbReference>
<gene>
    <name evidence="16" type="ORF">EJ06DRAFT_531286</name>
</gene>
<evidence type="ECO:0000256" key="5">
    <source>
        <dbReference type="ARBA" id="ARBA00018512"/>
    </source>
</evidence>
<accession>A0A6G1HSE4</accession>
<evidence type="ECO:0000256" key="9">
    <source>
        <dbReference type="ARBA" id="ARBA00022824"/>
    </source>
</evidence>
<dbReference type="GO" id="GO:0006488">
    <property type="term" value="P:dolichol-linked oligosaccharide biosynthetic process"/>
    <property type="evidence" value="ECO:0007669"/>
    <property type="project" value="InterPro"/>
</dbReference>
<evidence type="ECO:0000256" key="3">
    <source>
        <dbReference type="ARBA" id="ARBA00010600"/>
    </source>
</evidence>
<comment type="similarity">
    <text evidence="3">Belongs to the ALG10 glucosyltransferase family.</text>
</comment>
<dbReference type="PIRSF" id="PIRSF028810">
    <property type="entry name" value="Alpha1_2_glucosyltferase_Alg10"/>
    <property type="match status" value="1"/>
</dbReference>
<keyword evidence="10 15" id="KW-1133">Transmembrane helix</keyword>
<comment type="subcellular location">
    <subcellularLocation>
        <location evidence="1">Endoplasmic reticulum membrane</location>
        <topology evidence="1">Multi-pass membrane protein</topology>
    </subcellularLocation>
</comment>
<keyword evidence="17" id="KW-1185">Reference proteome</keyword>
<protein>
    <recommendedName>
        <fullName evidence="5">Dol-P-Glc:Glc(2)Man(9)GlcNAc(2)-PP-Dol alpha-1,2-glucosyltransferase</fullName>
        <ecNumber evidence="4">2.4.1.256</ecNumber>
    </recommendedName>
    <alternativeName>
        <fullName evidence="12">Asparagine-linked glycosylation protein 10</fullName>
    </alternativeName>
</protein>
<comment type="pathway">
    <text evidence="2">Protein modification; protein glycosylation.</text>
</comment>
<keyword evidence="6" id="KW-0328">Glycosyltransferase</keyword>
<organism evidence="16 17">
    <name type="scientific">Trichodelitschia bisporula</name>
    <dbReference type="NCBI Taxonomy" id="703511"/>
    <lineage>
        <taxon>Eukaryota</taxon>
        <taxon>Fungi</taxon>
        <taxon>Dikarya</taxon>
        <taxon>Ascomycota</taxon>
        <taxon>Pezizomycotina</taxon>
        <taxon>Dothideomycetes</taxon>
        <taxon>Dothideomycetes incertae sedis</taxon>
        <taxon>Phaeotrichales</taxon>
        <taxon>Phaeotrichaceae</taxon>
        <taxon>Trichodelitschia</taxon>
    </lineage>
</organism>
<sequence length="550" mass="61933">MDYFVRRPYLDEVFHVGQARYYCLTHNFSWWDPKITTPPGLYLLSYAKYLITGRCSIDALRELNASILNLSLAPIGLALYLLSNRVSTLRAFLQIFHTNANITNFPLLFFFSGLYYTDVASTFFVILAYTASLPSGHSFRVLELVAGAAALWFRQTNIFWVAVFPAGLRVAKEVREWNEASPADTSFAGVIQAAWTEAAVYDPAVGDAEFEDYIKAALSIALVAARQPHRLLLPLFPYLTLLAGFASFVAWNGGVVLGDKSNHVATIHLPQMLYLWPFMLFFSFPLIIPPFASRLIDAFRLPAPRRLANTGIFLACTGLALAAVHWNTIVHPFTLADNRHYVFYVFKILRTYPLLKYLAAPVYVVCAWATISALGHSRAVAGGGGGKAVSRAQRIWEPKVIEAEVIEAKVIEPEIIEPKVMEPKVIKPRVIGKEVAKAKTVIRTSKDEPELEYSQQQPNASFVLVWLAATALSLVSTALVEPRYCIVPWVMWRLRVASKVEGTWGYKWYDFRLVAETVWFYVIQDVTGKAFLHHGYEWASEPGAVQRFMW</sequence>
<evidence type="ECO:0000313" key="17">
    <source>
        <dbReference type="Proteomes" id="UP000799640"/>
    </source>
</evidence>
<feature type="transmembrane region" description="Helical" evidence="15">
    <location>
        <begin position="104"/>
        <end position="129"/>
    </location>
</feature>
<evidence type="ECO:0000256" key="6">
    <source>
        <dbReference type="ARBA" id="ARBA00022676"/>
    </source>
</evidence>
<comment type="catalytic activity">
    <reaction evidence="14">
        <text>an alpha-D-Glc-(1-&gt;3)-alpha-D-Glc-(1-&gt;3)-alpha-D-Man-(1-&gt;2)-alpha-D-Man-(1-&gt;2)-alpha-D-Man-(1-&gt;3)-[alpha-D-Man-(1-&gt;2)-alpha-D-Man-(1-&gt;3)-[alpha-D-Man-(1-&gt;2)-alpha-D-Man-(1-&gt;6)]-alpha-D-Man-(1-&gt;6)]-beta-D-Man-(1-&gt;4)-beta-D-GlcNAc-(1-&gt;4)-alpha-D-GlcNAc-diphospho-di-trans,poly-cis-dolichol + a di-trans,poly-cis-dolichyl beta-D-glucosyl phosphate = a alpha-D-Glc-(1-&gt;2)-alpha-D-Glc-(1-&gt;3)-alpha-D-Glc-(1-&gt;3)-alpha-D-Man-(1-&gt;2)-alpha-D-Man-(1-&gt;2)-alpha-D-Man-(1-&gt;3)-[alpha-D-Man-(1-&gt;2)-alpha-D-Man-(1-&gt;3)-[alpha-D-Man-(1-&gt;2)-alpha-D-Man-(1-&gt;6)]-alpha-D-Man-(1-&gt;6)]-beta-D-Man-(1-&gt;4)-beta-D-GlcNAc-(1-&gt;4)-alpha-D-GlcNAc-diphospho-di-trans,poly-cis-dolichol + a di-trans,poly-cis-dolichyl phosphate + H(+)</text>
        <dbReference type="Rhea" id="RHEA:29543"/>
        <dbReference type="Rhea" id="RHEA-COMP:19498"/>
        <dbReference type="Rhea" id="RHEA-COMP:19502"/>
        <dbReference type="Rhea" id="RHEA-COMP:19512"/>
        <dbReference type="Rhea" id="RHEA-COMP:19522"/>
        <dbReference type="ChEBI" id="CHEBI:15378"/>
        <dbReference type="ChEBI" id="CHEBI:57525"/>
        <dbReference type="ChEBI" id="CHEBI:57683"/>
        <dbReference type="ChEBI" id="CHEBI:132522"/>
        <dbReference type="ChEBI" id="CHEBI:132523"/>
        <dbReference type="EC" id="2.4.1.256"/>
    </reaction>
    <physiologicalReaction direction="left-to-right" evidence="14">
        <dbReference type="Rhea" id="RHEA:29544"/>
    </physiologicalReaction>
</comment>
<reference evidence="16" key="1">
    <citation type="journal article" date="2020" name="Stud. Mycol.">
        <title>101 Dothideomycetes genomes: a test case for predicting lifestyles and emergence of pathogens.</title>
        <authorList>
            <person name="Haridas S."/>
            <person name="Albert R."/>
            <person name="Binder M."/>
            <person name="Bloem J."/>
            <person name="Labutti K."/>
            <person name="Salamov A."/>
            <person name="Andreopoulos B."/>
            <person name="Baker S."/>
            <person name="Barry K."/>
            <person name="Bills G."/>
            <person name="Bluhm B."/>
            <person name="Cannon C."/>
            <person name="Castanera R."/>
            <person name="Culley D."/>
            <person name="Daum C."/>
            <person name="Ezra D."/>
            <person name="Gonzalez J."/>
            <person name="Henrissat B."/>
            <person name="Kuo A."/>
            <person name="Liang C."/>
            <person name="Lipzen A."/>
            <person name="Lutzoni F."/>
            <person name="Magnuson J."/>
            <person name="Mondo S."/>
            <person name="Nolan M."/>
            <person name="Ohm R."/>
            <person name="Pangilinan J."/>
            <person name="Park H.-J."/>
            <person name="Ramirez L."/>
            <person name="Alfaro M."/>
            <person name="Sun H."/>
            <person name="Tritt A."/>
            <person name="Yoshinaga Y."/>
            <person name="Zwiers L.-H."/>
            <person name="Turgeon B."/>
            <person name="Goodwin S."/>
            <person name="Spatafora J."/>
            <person name="Crous P."/>
            <person name="Grigoriev I."/>
        </authorList>
    </citation>
    <scope>NUCLEOTIDE SEQUENCE</scope>
    <source>
        <strain evidence="16">CBS 262.69</strain>
    </source>
</reference>